<evidence type="ECO:0000313" key="2">
    <source>
        <dbReference type="EMBL" id="KAJ7758144.1"/>
    </source>
</evidence>
<organism evidence="2 3">
    <name type="scientific">Mycena maculata</name>
    <dbReference type="NCBI Taxonomy" id="230809"/>
    <lineage>
        <taxon>Eukaryota</taxon>
        <taxon>Fungi</taxon>
        <taxon>Dikarya</taxon>
        <taxon>Basidiomycota</taxon>
        <taxon>Agaricomycotina</taxon>
        <taxon>Agaricomycetes</taxon>
        <taxon>Agaricomycetidae</taxon>
        <taxon>Agaricales</taxon>
        <taxon>Marasmiineae</taxon>
        <taxon>Mycenaceae</taxon>
        <taxon>Mycena</taxon>
    </lineage>
</organism>
<comment type="caution">
    <text evidence="2">The sequence shown here is derived from an EMBL/GenBank/DDBJ whole genome shotgun (WGS) entry which is preliminary data.</text>
</comment>
<feature type="region of interest" description="Disordered" evidence="1">
    <location>
        <begin position="327"/>
        <end position="346"/>
    </location>
</feature>
<protein>
    <submittedName>
        <fullName evidence="2">Uncharacterized protein</fullName>
    </submittedName>
</protein>
<keyword evidence="3" id="KW-1185">Reference proteome</keyword>
<dbReference type="AlphaFoldDB" id="A0AAD7NE27"/>
<accession>A0AAD7NE27</accession>
<evidence type="ECO:0000256" key="1">
    <source>
        <dbReference type="SAM" id="MobiDB-lite"/>
    </source>
</evidence>
<dbReference type="Proteomes" id="UP001215280">
    <property type="component" value="Unassembled WGS sequence"/>
</dbReference>
<gene>
    <name evidence="2" type="ORF">DFH07DRAFT_772610</name>
</gene>
<proteinExistence type="predicted"/>
<name>A0AAD7NE27_9AGAR</name>
<reference evidence="2" key="1">
    <citation type="submission" date="2023-03" db="EMBL/GenBank/DDBJ databases">
        <title>Massive genome expansion in bonnet fungi (Mycena s.s.) driven by repeated elements and novel gene families across ecological guilds.</title>
        <authorList>
            <consortium name="Lawrence Berkeley National Laboratory"/>
            <person name="Harder C.B."/>
            <person name="Miyauchi S."/>
            <person name="Viragh M."/>
            <person name="Kuo A."/>
            <person name="Thoen E."/>
            <person name="Andreopoulos B."/>
            <person name="Lu D."/>
            <person name="Skrede I."/>
            <person name="Drula E."/>
            <person name="Henrissat B."/>
            <person name="Morin E."/>
            <person name="Kohler A."/>
            <person name="Barry K."/>
            <person name="LaButti K."/>
            <person name="Morin E."/>
            <person name="Salamov A."/>
            <person name="Lipzen A."/>
            <person name="Mereny Z."/>
            <person name="Hegedus B."/>
            <person name="Baldrian P."/>
            <person name="Stursova M."/>
            <person name="Weitz H."/>
            <person name="Taylor A."/>
            <person name="Grigoriev I.V."/>
            <person name="Nagy L.G."/>
            <person name="Martin F."/>
            <person name="Kauserud H."/>
        </authorList>
    </citation>
    <scope>NUCLEOTIDE SEQUENCE</scope>
    <source>
        <strain evidence="2">CBHHK188m</strain>
    </source>
</reference>
<sequence>MIAPDCEAHTHTSECSSDVHDSYMDTTFRDILQYEQDQVPAEYKELYNSLHESLCNYDTVSLEQYRQIDSNTSLTGMHRTFYQRFRGNHDTILLDTLDYYYNTSRETLTAMNAGDQPNPDTFYSLTLPFVQSSCMGKSRTAYEAVKKRFGFNICLREAVPDLIVYPLADDQVRDYLTLKTPEGSNTLGSVSIRYYLFLAELFGHAVKTLQSEDFLRYKNGNADKSLSENWFSWFELGADSQQHGPNRIAFYDKVIKNATSRLNKVISSDRAQFKCSAAAKLLVQTLSQYDVAIRHTRHSHFANRSLIPVDTVIFFDEAHSLSALTVEDPDDRDNRRTGLLTPHSSKSFQEGLATPAICHPSMRGSHDYRLFPPLSEFVGFDLFASDVMKSVFQNGVSIDRLCEPRLMVGFGRPYWYGHWNSLDEDDRSKINTILSFAFRKLFPH</sequence>
<evidence type="ECO:0000313" key="3">
    <source>
        <dbReference type="Proteomes" id="UP001215280"/>
    </source>
</evidence>
<dbReference type="EMBL" id="JARJLG010000056">
    <property type="protein sequence ID" value="KAJ7758144.1"/>
    <property type="molecule type" value="Genomic_DNA"/>
</dbReference>